<name>A0ABQ8DAN2_BRANA</name>
<protein>
    <submittedName>
        <fullName evidence="1">Uncharacterized protein</fullName>
    </submittedName>
</protein>
<sequence>MSDLEQGEVIEVKETSESPDMPLWWRRNEETTEKKWNKSGRRGHAEDDLRGVGASKITMADSFGAVVLGGIFDLLHAGHQTSRNQVVELTMDRIVVGVCDGPMLMNKELKLLRFVDELKNFKVSKELKSSIPLDQRTSTITY</sequence>
<dbReference type="SUPFAM" id="SSF52374">
    <property type="entry name" value="Nucleotidylyl transferase"/>
    <property type="match status" value="1"/>
</dbReference>
<keyword evidence="2" id="KW-1185">Reference proteome</keyword>
<dbReference type="EMBL" id="JAGKQM010000005">
    <property type="protein sequence ID" value="KAH0926411.1"/>
    <property type="molecule type" value="Genomic_DNA"/>
</dbReference>
<dbReference type="Proteomes" id="UP000824890">
    <property type="component" value="Unassembled WGS sequence"/>
</dbReference>
<gene>
    <name evidence="1" type="ORF">HID58_018667</name>
</gene>
<dbReference type="InterPro" id="IPR014729">
    <property type="entry name" value="Rossmann-like_a/b/a_fold"/>
</dbReference>
<dbReference type="Gene3D" id="3.40.50.620">
    <property type="entry name" value="HUPs"/>
    <property type="match status" value="1"/>
</dbReference>
<organism evidence="1 2">
    <name type="scientific">Brassica napus</name>
    <name type="common">Rape</name>
    <dbReference type="NCBI Taxonomy" id="3708"/>
    <lineage>
        <taxon>Eukaryota</taxon>
        <taxon>Viridiplantae</taxon>
        <taxon>Streptophyta</taxon>
        <taxon>Embryophyta</taxon>
        <taxon>Tracheophyta</taxon>
        <taxon>Spermatophyta</taxon>
        <taxon>Magnoliopsida</taxon>
        <taxon>eudicotyledons</taxon>
        <taxon>Gunneridae</taxon>
        <taxon>Pentapetalae</taxon>
        <taxon>rosids</taxon>
        <taxon>malvids</taxon>
        <taxon>Brassicales</taxon>
        <taxon>Brassicaceae</taxon>
        <taxon>Brassiceae</taxon>
        <taxon>Brassica</taxon>
    </lineage>
</organism>
<reference evidence="1 2" key="1">
    <citation type="submission" date="2021-05" db="EMBL/GenBank/DDBJ databases">
        <title>Genome Assembly of Synthetic Allotetraploid Brassica napus Reveals Homoeologous Exchanges between Subgenomes.</title>
        <authorList>
            <person name="Davis J.T."/>
        </authorList>
    </citation>
    <scope>NUCLEOTIDE SEQUENCE [LARGE SCALE GENOMIC DNA]</scope>
    <source>
        <strain evidence="2">cv. Da-Ae</strain>
        <tissue evidence="1">Seedling</tissue>
    </source>
</reference>
<comment type="caution">
    <text evidence="1">The sequence shown here is derived from an EMBL/GenBank/DDBJ whole genome shotgun (WGS) entry which is preliminary data.</text>
</comment>
<evidence type="ECO:0000313" key="1">
    <source>
        <dbReference type="EMBL" id="KAH0926411.1"/>
    </source>
</evidence>
<proteinExistence type="predicted"/>
<accession>A0ABQ8DAN2</accession>
<evidence type="ECO:0000313" key="2">
    <source>
        <dbReference type="Proteomes" id="UP000824890"/>
    </source>
</evidence>